<evidence type="ECO:0000313" key="3">
    <source>
        <dbReference type="Proteomes" id="UP001607302"/>
    </source>
</evidence>
<feature type="transmembrane region" description="Helical" evidence="1">
    <location>
        <begin position="26"/>
        <end position="48"/>
    </location>
</feature>
<dbReference type="Proteomes" id="UP001607302">
    <property type="component" value="Unassembled WGS sequence"/>
</dbReference>
<keyword evidence="1" id="KW-0472">Membrane</keyword>
<dbReference type="AlphaFoldDB" id="A0ABD2BWJ6"/>
<evidence type="ECO:0000313" key="2">
    <source>
        <dbReference type="EMBL" id="KAL2736979.1"/>
    </source>
</evidence>
<evidence type="ECO:0000256" key="1">
    <source>
        <dbReference type="SAM" id="Phobius"/>
    </source>
</evidence>
<comment type="caution">
    <text evidence="2">The sequence shown here is derived from an EMBL/GenBank/DDBJ whole genome shotgun (WGS) entry which is preliminary data.</text>
</comment>
<keyword evidence="1" id="KW-0812">Transmembrane</keyword>
<organism evidence="2 3">
    <name type="scientific">Vespula squamosa</name>
    <name type="common">Southern yellow jacket</name>
    <name type="synonym">Wasp</name>
    <dbReference type="NCBI Taxonomy" id="30214"/>
    <lineage>
        <taxon>Eukaryota</taxon>
        <taxon>Metazoa</taxon>
        <taxon>Ecdysozoa</taxon>
        <taxon>Arthropoda</taxon>
        <taxon>Hexapoda</taxon>
        <taxon>Insecta</taxon>
        <taxon>Pterygota</taxon>
        <taxon>Neoptera</taxon>
        <taxon>Endopterygota</taxon>
        <taxon>Hymenoptera</taxon>
        <taxon>Apocrita</taxon>
        <taxon>Aculeata</taxon>
        <taxon>Vespoidea</taxon>
        <taxon>Vespidae</taxon>
        <taxon>Vespinae</taxon>
        <taxon>Vespula</taxon>
    </lineage>
</organism>
<sequence length="97" mass="11139">MFFSISMEQINVLNKMRIIWQPKVKLLKIKVSFIVGWYAVAFPAYILLRRTCVTTERVGMIRLARRVSPSFSRRVVDLLIAMKNTTAQDSESVGCSL</sequence>
<evidence type="ECO:0008006" key="4">
    <source>
        <dbReference type="Google" id="ProtNLM"/>
    </source>
</evidence>
<proteinExistence type="predicted"/>
<keyword evidence="3" id="KW-1185">Reference proteome</keyword>
<protein>
    <recommendedName>
        <fullName evidence="4">Transmembrane protein</fullName>
    </recommendedName>
</protein>
<name>A0ABD2BWJ6_VESSQ</name>
<keyword evidence="1" id="KW-1133">Transmembrane helix</keyword>
<dbReference type="EMBL" id="JAUDFV010000039">
    <property type="protein sequence ID" value="KAL2736979.1"/>
    <property type="molecule type" value="Genomic_DNA"/>
</dbReference>
<accession>A0ABD2BWJ6</accession>
<reference evidence="2 3" key="1">
    <citation type="journal article" date="2024" name="Ann. Entomol. Soc. Am.">
        <title>Genomic analyses of the southern and eastern yellowjacket wasps (Hymenoptera: Vespidae) reveal evolutionary signatures of social life.</title>
        <authorList>
            <person name="Catto M.A."/>
            <person name="Caine P.B."/>
            <person name="Orr S.E."/>
            <person name="Hunt B.G."/>
            <person name="Goodisman M.A.D."/>
        </authorList>
    </citation>
    <scope>NUCLEOTIDE SEQUENCE [LARGE SCALE GENOMIC DNA]</scope>
    <source>
        <strain evidence="2">233</strain>
        <tissue evidence="2">Head and thorax</tissue>
    </source>
</reference>
<gene>
    <name evidence="2" type="ORF">V1478_002232</name>
</gene>